<name>A0A4P7SG30_9CELL</name>
<gene>
    <name evidence="7" type="ORF">E5225_02325</name>
</gene>
<dbReference type="PANTHER" id="PTHR43776">
    <property type="entry name" value="TRANSPORT ATP-BINDING PROTEIN"/>
    <property type="match status" value="1"/>
</dbReference>
<dbReference type="EMBL" id="CP039291">
    <property type="protein sequence ID" value="QCB92561.1"/>
    <property type="molecule type" value="Genomic_DNA"/>
</dbReference>
<dbReference type="InterPro" id="IPR050319">
    <property type="entry name" value="ABC_transp_ATP-bind"/>
</dbReference>
<evidence type="ECO:0000256" key="2">
    <source>
        <dbReference type="ARBA" id="ARBA00022448"/>
    </source>
</evidence>
<dbReference type="PROSITE" id="PS00211">
    <property type="entry name" value="ABC_TRANSPORTER_1"/>
    <property type="match status" value="1"/>
</dbReference>
<dbReference type="GO" id="GO:0016887">
    <property type="term" value="F:ATP hydrolysis activity"/>
    <property type="evidence" value="ECO:0007669"/>
    <property type="project" value="InterPro"/>
</dbReference>
<dbReference type="PANTHER" id="PTHR43776:SF7">
    <property type="entry name" value="D,D-DIPEPTIDE TRANSPORT ATP-BINDING PROTEIN DDPF-RELATED"/>
    <property type="match status" value="1"/>
</dbReference>
<dbReference type="KEGG" id="celz:E5225_02325"/>
<dbReference type="AlphaFoldDB" id="A0A4P7SG30"/>
<evidence type="ECO:0000259" key="6">
    <source>
        <dbReference type="PROSITE" id="PS50893"/>
    </source>
</evidence>
<dbReference type="Proteomes" id="UP000296469">
    <property type="component" value="Chromosome"/>
</dbReference>
<feature type="compositionally biased region" description="Basic and acidic residues" evidence="5">
    <location>
        <begin position="12"/>
        <end position="24"/>
    </location>
</feature>
<evidence type="ECO:0000313" key="8">
    <source>
        <dbReference type="Proteomes" id="UP000296469"/>
    </source>
</evidence>
<sequence>MPGSWTPGRTLRGSERPRAAGRDDESSDMSSTPAVLQATDVHAGYGGPPVLDGVSLTLRPGDAVGLLGRSGVGKSTLVEILGGHQRPWQGQVTLDGVNVSKPPLRQKKAIKARLRTVHQNGLAGIDAQRTVEKTIQDAFTEARKAGRSTNNDVEAALGVVGLPVRFVTRTVQSLSGGERQRVAIARALAAKPDLLLLDEPLTAVDQAMREEVAADVRALVRADGIGLLVASHDVRLLDRLTDTVLVLAEGRIVESGPLGDLLRAPQHEDTRALVEALPDAVAGRLR</sequence>
<protein>
    <submittedName>
        <fullName evidence="7">ATP-binding cassette domain-containing protein</fullName>
    </submittedName>
</protein>
<dbReference type="GO" id="GO:0005524">
    <property type="term" value="F:ATP binding"/>
    <property type="evidence" value="ECO:0007669"/>
    <property type="project" value="UniProtKB-KW"/>
</dbReference>
<reference evidence="7 8" key="1">
    <citation type="submission" date="2019-04" db="EMBL/GenBank/DDBJ databases">
        <title>Isolation and identification of Cellulomonas shaoxiangyii sp. Nov. isolated from feces of the Tibetan antelopes (Pantholops hodgsonii) in the Qinghai-Tibet plateau of China.</title>
        <authorList>
            <person name="Tian Z."/>
        </authorList>
    </citation>
    <scope>NUCLEOTIDE SEQUENCE [LARGE SCALE GENOMIC DNA]</scope>
    <source>
        <strain evidence="7 8">Z28</strain>
    </source>
</reference>
<feature type="region of interest" description="Disordered" evidence="5">
    <location>
        <begin position="1"/>
        <end position="34"/>
    </location>
</feature>
<dbReference type="InterPro" id="IPR003593">
    <property type="entry name" value="AAA+_ATPase"/>
</dbReference>
<dbReference type="InterPro" id="IPR027417">
    <property type="entry name" value="P-loop_NTPase"/>
</dbReference>
<feature type="domain" description="ABC transporter" evidence="6">
    <location>
        <begin position="36"/>
        <end position="274"/>
    </location>
</feature>
<dbReference type="SUPFAM" id="SSF52540">
    <property type="entry name" value="P-loop containing nucleoside triphosphate hydrolases"/>
    <property type="match status" value="1"/>
</dbReference>
<dbReference type="SMART" id="SM00382">
    <property type="entry name" value="AAA"/>
    <property type="match status" value="1"/>
</dbReference>
<dbReference type="InterPro" id="IPR017871">
    <property type="entry name" value="ABC_transporter-like_CS"/>
</dbReference>
<evidence type="ECO:0000313" key="7">
    <source>
        <dbReference type="EMBL" id="QCB92561.1"/>
    </source>
</evidence>
<evidence type="ECO:0000256" key="4">
    <source>
        <dbReference type="ARBA" id="ARBA00022840"/>
    </source>
</evidence>
<proteinExistence type="inferred from homology"/>
<keyword evidence="4 7" id="KW-0067">ATP-binding</keyword>
<organism evidence="7 8">
    <name type="scientific">Cellulomonas shaoxiangyii</name>
    <dbReference type="NCBI Taxonomy" id="2566013"/>
    <lineage>
        <taxon>Bacteria</taxon>
        <taxon>Bacillati</taxon>
        <taxon>Actinomycetota</taxon>
        <taxon>Actinomycetes</taxon>
        <taxon>Micrococcales</taxon>
        <taxon>Cellulomonadaceae</taxon>
        <taxon>Cellulomonas</taxon>
    </lineage>
</organism>
<dbReference type="InterPro" id="IPR003439">
    <property type="entry name" value="ABC_transporter-like_ATP-bd"/>
</dbReference>
<evidence type="ECO:0000256" key="5">
    <source>
        <dbReference type="SAM" id="MobiDB-lite"/>
    </source>
</evidence>
<dbReference type="PROSITE" id="PS50893">
    <property type="entry name" value="ABC_TRANSPORTER_2"/>
    <property type="match status" value="1"/>
</dbReference>
<keyword evidence="3" id="KW-0547">Nucleotide-binding</keyword>
<accession>A0A4P7SG30</accession>
<comment type="similarity">
    <text evidence="1">Belongs to the ABC transporter superfamily.</text>
</comment>
<dbReference type="GO" id="GO:0055085">
    <property type="term" value="P:transmembrane transport"/>
    <property type="evidence" value="ECO:0007669"/>
    <property type="project" value="UniProtKB-ARBA"/>
</dbReference>
<keyword evidence="2" id="KW-0813">Transport</keyword>
<evidence type="ECO:0000256" key="1">
    <source>
        <dbReference type="ARBA" id="ARBA00005417"/>
    </source>
</evidence>
<keyword evidence="8" id="KW-1185">Reference proteome</keyword>
<dbReference type="OrthoDB" id="3723992at2"/>
<evidence type="ECO:0000256" key="3">
    <source>
        <dbReference type="ARBA" id="ARBA00022741"/>
    </source>
</evidence>
<dbReference type="Gene3D" id="3.40.50.300">
    <property type="entry name" value="P-loop containing nucleotide triphosphate hydrolases"/>
    <property type="match status" value="1"/>
</dbReference>
<dbReference type="Pfam" id="PF00005">
    <property type="entry name" value="ABC_tran"/>
    <property type="match status" value="1"/>
</dbReference>